<protein>
    <recommendedName>
        <fullName evidence="3">Lipoprotein</fullName>
    </recommendedName>
</protein>
<evidence type="ECO:0008006" key="3">
    <source>
        <dbReference type="Google" id="ProtNLM"/>
    </source>
</evidence>
<dbReference type="Proteomes" id="UP000316473">
    <property type="component" value="Chromosome"/>
</dbReference>
<evidence type="ECO:0000313" key="2">
    <source>
        <dbReference type="Proteomes" id="UP000316473"/>
    </source>
</evidence>
<evidence type="ECO:0000313" key="1">
    <source>
        <dbReference type="EMBL" id="BBL34337.1"/>
    </source>
</evidence>
<organism evidence="1 2">
    <name type="scientific">Nitrosomonas stercoris</name>
    <dbReference type="NCBI Taxonomy" id="1444684"/>
    <lineage>
        <taxon>Bacteria</taxon>
        <taxon>Pseudomonadati</taxon>
        <taxon>Pseudomonadota</taxon>
        <taxon>Betaproteobacteria</taxon>
        <taxon>Nitrosomonadales</taxon>
        <taxon>Nitrosomonadaceae</taxon>
        <taxon>Nitrosomonas</taxon>
    </lineage>
</organism>
<dbReference type="AlphaFoldDB" id="A0A4Y1YNE0"/>
<keyword evidence="2" id="KW-1185">Reference proteome</keyword>
<dbReference type="PROSITE" id="PS51257">
    <property type="entry name" value="PROKAR_LIPOPROTEIN"/>
    <property type="match status" value="1"/>
</dbReference>
<accession>A0A4Y1YNE0</accession>
<dbReference type="EMBL" id="AP019755">
    <property type="protein sequence ID" value="BBL34337.1"/>
    <property type="molecule type" value="Genomic_DNA"/>
</dbReference>
<proteinExistence type="predicted"/>
<sequence length="67" mass="7049">MKFTHLAIAATAILLVACDGGRSSTFMPESEKANYEKVIAGGTIECEHGLDGNGKCLEEGQSAIPEH</sequence>
<dbReference type="KEGG" id="nst:Nstercoris_00568"/>
<name>A0A4Y1YNE0_9PROT</name>
<reference evidence="1 2" key="1">
    <citation type="submission" date="2019-06" db="EMBL/GenBank/DDBJ databases">
        <title>Nitrosomonas stercoris KYUHI-S whole genome shotgun sequence.</title>
        <authorList>
            <person name="Nakagawa T."/>
            <person name="Tsuchiya Y."/>
            <person name="Takahashi R."/>
        </authorList>
    </citation>
    <scope>NUCLEOTIDE SEQUENCE [LARGE SCALE GENOMIC DNA]</scope>
    <source>
        <strain evidence="1 2">KYUHI-S</strain>
    </source>
</reference>
<gene>
    <name evidence="1" type="ORF">Nstercoris_00568</name>
</gene>